<protein>
    <submittedName>
        <fullName evidence="2">FkbM family methyltransferase</fullName>
    </submittedName>
</protein>
<proteinExistence type="predicted"/>
<accession>A0ABU0FC26</accession>
<dbReference type="NCBIfam" id="TIGR01444">
    <property type="entry name" value="fkbM_fam"/>
    <property type="match status" value="1"/>
</dbReference>
<dbReference type="PANTHER" id="PTHR34009">
    <property type="entry name" value="PROTEIN STAR"/>
    <property type="match status" value="1"/>
</dbReference>
<evidence type="ECO:0000313" key="2">
    <source>
        <dbReference type="EMBL" id="MDQ0391877.1"/>
    </source>
</evidence>
<reference evidence="2 3" key="1">
    <citation type="submission" date="2023-07" db="EMBL/GenBank/DDBJ databases">
        <title>Genomic Encyclopedia of Type Strains, Phase IV (KMG-IV): sequencing the most valuable type-strain genomes for metagenomic binning, comparative biology and taxonomic classification.</title>
        <authorList>
            <person name="Goeker M."/>
        </authorList>
    </citation>
    <scope>NUCLEOTIDE SEQUENCE [LARGE SCALE GENOMIC DNA]</scope>
    <source>
        <strain evidence="2 3">DSM 5896</strain>
    </source>
</reference>
<keyword evidence="2" id="KW-0489">Methyltransferase</keyword>
<dbReference type="Gene3D" id="3.40.50.150">
    <property type="entry name" value="Vaccinia Virus protein VP39"/>
    <property type="match status" value="1"/>
</dbReference>
<name>A0ABU0FC26_9HYPH</name>
<dbReference type="InterPro" id="IPR029063">
    <property type="entry name" value="SAM-dependent_MTases_sf"/>
</dbReference>
<comment type="caution">
    <text evidence="2">The sequence shown here is derived from an EMBL/GenBank/DDBJ whole genome shotgun (WGS) entry which is preliminary data.</text>
</comment>
<dbReference type="InterPro" id="IPR053202">
    <property type="entry name" value="EGF_Rcpt_Signaling_Reg"/>
</dbReference>
<organism evidence="2 3">
    <name type="scientific">Labrys monachus</name>
    <dbReference type="NCBI Taxonomy" id="217067"/>
    <lineage>
        <taxon>Bacteria</taxon>
        <taxon>Pseudomonadati</taxon>
        <taxon>Pseudomonadota</taxon>
        <taxon>Alphaproteobacteria</taxon>
        <taxon>Hyphomicrobiales</taxon>
        <taxon>Xanthobacteraceae</taxon>
        <taxon>Labrys</taxon>
    </lineage>
</organism>
<dbReference type="SUPFAM" id="SSF53335">
    <property type="entry name" value="S-adenosyl-L-methionine-dependent methyltransferases"/>
    <property type="match status" value="1"/>
</dbReference>
<keyword evidence="2" id="KW-0808">Transferase</keyword>
<keyword evidence="3" id="KW-1185">Reference proteome</keyword>
<dbReference type="GO" id="GO:0008168">
    <property type="term" value="F:methyltransferase activity"/>
    <property type="evidence" value="ECO:0007669"/>
    <property type="project" value="UniProtKB-KW"/>
</dbReference>
<sequence length="238" mass="27994">MLHHLKSFIPLRVKHWLRWNSPHAIDEFIRKYLGDQCILVQIGSNDGRQGDPLYKWIKRKKNWRGLLVEPVPYLFDRLKQNYRKKQGLLFFNAAISDESEHITLWSVDPKAVNSLDLPYWFDQLASFDRNHITSHLGSKIEPYIIQISVPAVSLTEAIKLNMIEKIDLLHIDTEGYDYNILRQLDFSRFRPTIIMYEHKHLQKSNYISAQFLLRSEGYILEEHGGYTIALYEGAPRLG</sequence>
<dbReference type="EMBL" id="JAUSVK010000001">
    <property type="protein sequence ID" value="MDQ0391877.1"/>
    <property type="molecule type" value="Genomic_DNA"/>
</dbReference>
<evidence type="ECO:0000259" key="1">
    <source>
        <dbReference type="Pfam" id="PF05050"/>
    </source>
</evidence>
<dbReference type="Pfam" id="PF05050">
    <property type="entry name" value="Methyltransf_21"/>
    <property type="match status" value="1"/>
</dbReference>
<dbReference type="InterPro" id="IPR006342">
    <property type="entry name" value="FkbM_mtfrase"/>
</dbReference>
<evidence type="ECO:0000313" key="3">
    <source>
        <dbReference type="Proteomes" id="UP001237448"/>
    </source>
</evidence>
<feature type="domain" description="Methyltransferase FkbM" evidence="1">
    <location>
        <begin position="41"/>
        <end position="218"/>
    </location>
</feature>
<gene>
    <name evidence="2" type="ORF">J3R73_001669</name>
</gene>
<dbReference type="RefSeq" id="WP_307424903.1">
    <property type="nucleotide sequence ID" value="NZ_JAUSVK010000001.1"/>
</dbReference>
<dbReference type="PANTHER" id="PTHR34009:SF2">
    <property type="entry name" value="PROTEIN STAR"/>
    <property type="match status" value="1"/>
</dbReference>
<dbReference type="GO" id="GO:0032259">
    <property type="term" value="P:methylation"/>
    <property type="evidence" value="ECO:0007669"/>
    <property type="project" value="UniProtKB-KW"/>
</dbReference>
<dbReference type="Proteomes" id="UP001237448">
    <property type="component" value="Unassembled WGS sequence"/>
</dbReference>